<keyword evidence="4" id="KW-1185">Reference proteome</keyword>
<keyword evidence="2" id="KW-1133">Transmembrane helix</keyword>
<proteinExistence type="predicted"/>
<comment type="caution">
    <text evidence="3">The sequence shown here is derived from an EMBL/GenBank/DDBJ whole genome shotgun (WGS) entry which is preliminary data.</text>
</comment>
<evidence type="ECO:0000256" key="2">
    <source>
        <dbReference type="SAM" id="Phobius"/>
    </source>
</evidence>
<reference evidence="4" key="1">
    <citation type="journal article" date="2015" name="Nat. Genet.">
        <title>The genome and transcriptome of the zoonotic hookworm Ancylostoma ceylanicum identify infection-specific gene families.</title>
        <authorList>
            <person name="Schwarz E.M."/>
            <person name="Hu Y."/>
            <person name="Antoshechkin I."/>
            <person name="Miller M.M."/>
            <person name="Sternberg P.W."/>
            <person name="Aroian R.V."/>
        </authorList>
    </citation>
    <scope>NUCLEOTIDE SEQUENCE</scope>
    <source>
        <strain evidence="4">HY135</strain>
    </source>
</reference>
<name>A0A016U8J7_9BILA</name>
<feature type="transmembrane region" description="Helical" evidence="2">
    <location>
        <begin position="15"/>
        <end position="41"/>
    </location>
</feature>
<protein>
    <submittedName>
        <fullName evidence="3">Uncharacterized protein</fullName>
    </submittedName>
</protein>
<dbReference type="AlphaFoldDB" id="A0A016U8J7"/>
<keyword evidence="2" id="KW-0812">Transmembrane</keyword>
<organism evidence="3 4">
    <name type="scientific">Ancylostoma ceylanicum</name>
    <dbReference type="NCBI Taxonomy" id="53326"/>
    <lineage>
        <taxon>Eukaryota</taxon>
        <taxon>Metazoa</taxon>
        <taxon>Ecdysozoa</taxon>
        <taxon>Nematoda</taxon>
        <taxon>Chromadorea</taxon>
        <taxon>Rhabditida</taxon>
        <taxon>Rhabditina</taxon>
        <taxon>Rhabditomorpha</taxon>
        <taxon>Strongyloidea</taxon>
        <taxon>Ancylostomatidae</taxon>
        <taxon>Ancylostomatinae</taxon>
        <taxon>Ancylostoma</taxon>
    </lineage>
</organism>
<dbReference type="OrthoDB" id="5869669at2759"/>
<evidence type="ECO:0000256" key="1">
    <source>
        <dbReference type="SAM" id="MobiDB-lite"/>
    </source>
</evidence>
<dbReference type="EMBL" id="JARK01001386">
    <property type="protein sequence ID" value="EYC11480.1"/>
    <property type="molecule type" value="Genomic_DNA"/>
</dbReference>
<evidence type="ECO:0000313" key="3">
    <source>
        <dbReference type="EMBL" id="EYC11480.1"/>
    </source>
</evidence>
<feature type="region of interest" description="Disordered" evidence="1">
    <location>
        <begin position="51"/>
        <end position="83"/>
    </location>
</feature>
<gene>
    <name evidence="3" type="primary">Acey_s0050.g1934</name>
    <name evidence="3" type="ORF">Y032_0050g1934</name>
</gene>
<sequence length="113" mass="12250">MGSWLEARMSPGLTFLLQVIMVGIIVLDVVLGIVGMVIYAVQSKKISKKLRLRPGASGQAGQKDGEGEAETPAVFGPEEEEDPIFGYVGMPRKNTAKQKQKFVVIPPAVPRKK</sequence>
<evidence type="ECO:0000313" key="4">
    <source>
        <dbReference type="Proteomes" id="UP000024635"/>
    </source>
</evidence>
<dbReference type="Proteomes" id="UP000024635">
    <property type="component" value="Unassembled WGS sequence"/>
</dbReference>
<accession>A0A016U8J7</accession>
<keyword evidence="2" id="KW-0472">Membrane</keyword>